<accession>A0AAN8ZXJ5</accession>
<organism evidence="2 3">
    <name type="scientific">Halocaridina rubra</name>
    <name type="common">Hawaiian red shrimp</name>
    <dbReference type="NCBI Taxonomy" id="373956"/>
    <lineage>
        <taxon>Eukaryota</taxon>
        <taxon>Metazoa</taxon>
        <taxon>Ecdysozoa</taxon>
        <taxon>Arthropoda</taxon>
        <taxon>Crustacea</taxon>
        <taxon>Multicrustacea</taxon>
        <taxon>Malacostraca</taxon>
        <taxon>Eumalacostraca</taxon>
        <taxon>Eucarida</taxon>
        <taxon>Decapoda</taxon>
        <taxon>Pleocyemata</taxon>
        <taxon>Caridea</taxon>
        <taxon>Atyoidea</taxon>
        <taxon>Atyidae</taxon>
        <taxon>Halocaridina</taxon>
    </lineage>
</organism>
<name>A0AAN8ZXJ5_HALRR</name>
<dbReference type="Proteomes" id="UP001381693">
    <property type="component" value="Unassembled WGS sequence"/>
</dbReference>
<proteinExistence type="predicted"/>
<dbReference type="AlphaFoldDB" id="A0AAN8ZXJ5"/>
<feature type="compositionally biased region" description="Basic and acidic residues" evidence="1">
    <location>
        <begin position="1"/>
        <end position="15"/>
    </location>
</feature>
<feature type="region of interest" description="Disordered" evidence="1">
    <location>
        <begin position="1"/>
        <end position="45"/>
    </location>
</feature>
<comment type="caution">
    <text evidence="2">The sequence shown here is derived from an EMBL/GenBank/DDBJ whole genome shotgun (WGS) entry which is preliminary data.</text>
</comment>
<keyword evidence="3" id="KW-1185">Reference proteome</keyword>
<reference evidence="2 3" key="1">
    <citation type="submission" date="2023-11" db="EMBL/GenBank/DDBJ databases">
        <title>Halocaridina rubra genome assembly.</title>
        <authorList>
            <person name="Smith C."/>
        </authorList>
    </citation>
    <scope>NUCLEOTIDE SEQUENCE [LARGE SCALE GENOMIC DNA]</scope>
    <source>
        <strain evidence="2">EP-1</strain>
        <tissue evidence="2">Whole</tissue>
    </source>
</reference>
<evidence type="ECO:0000256" key="1">
    <source>
        <dbReference type="SAM" id="MobiDB-lite"/>
    </source>
</evidence>
<sequence>REIVQQRTVTHEVRTTKTPLSAPVSSPPPSALLEQKAQTSASSATKELDDLMASLSDFKVKEEIPVPSGAVVGATAAPPKAMPLEAEGQKIQVVRVINHYDPPAQRSQAATAVPASATISVGSSEGAGGPAGVRNMMTFGQL</sequence>
<evidence type="ECO:0000313" key="3">
    <source>
        <dbReference type="Proteomes" id="UP001381693"/>
    </source>
</evidence>
<evidence type="ECO:0000313" key="2">
    <source>
        <dbReference type="EMBL" id="KAK7072321.1"/>
    </source>
</evidence>
<gene>
    <name evidence="2" type="ORF">SK128_011571</name>
</gene>
<dbReference type="EMBL" id="JAXCGZ010013543">
    <property type="protein sequence ID" value="KAK7072321.1"/>
    <property type="molecule type" value="Genomic_DNA"/>
</dbReference>
<protein>
    <submittedName>
        <fullName evidence="2">Uncharacterized protein</fullName>
    </submittedName>
</protein>
<feature type="compositionally biased region" description="Polar residues" evidence="1">
    <location>
        <begin position="36"/>
        <end position="45"/>
    </location>
</feature>
<dbReference type="Pfam" id="PF03535">
    <property type="entry name" value="Paxillin"/>
    <property type="match status" value="1"/>
</dbReference>
<feature type="non-terminal residue" evidence="2">
    <location>
        <position position="1"/>
    </location>
</feature>